<feature type="transmembrane region" description="Helical" evidence="19">
    <location>
        <begin position="37"/>
        <end position="54"/>
    </location>
</feature>
<feature type="transmembrane region" description="Helical" evidence="19">
    <location>
        <begin position="206"/>
        <end position="222"/>
    </location>
</feature>
<feature type="transmembrane region" description="Helical" evidence="19">
    <location>
        <begin position="139"/>
        <end position="162"/>
    </location>
</feature>
<dbReference type="NCBIfam" id="TIGR00317">
    <property type="entry name" value="cobS"/>
    <property type="match status" value="1"/>
</dbReference>
<evidence type="ECO:0000256" key="19">
    <source>
        <dbReference type="HAMAP-Rule" id="MF_00719"/>
    </source>
</evidence>
<evidence type="ECO:0000256" key="5">
    <source>
        <dbReference type="ARBA" id="ARBA00013200"/>
    </source>
</evidence>
<evidence type="ECO:0000256" key="3">
    <source>
        <dbReference type="ARBA" id="ARBA00004663"/>
    </source>
</evidence>
<dbReference type="PANTHER" id="PTHR34148:SF1">
    <property type="entry name" value="ADENOSYLCOBINAMIDE-GDP RIBAZOLETRANSFERASE"/>
    <property type="match status" value="1"/>
</dbReference>
<evidence type="ECO:0000256" key="11">
    <source>
        <dbReference type="ARBA" id="ARBA00022842"/>
    </source>
</evidence>
<evidence type="ECO:0000256" key="15">
    <source>
        <dbReference type="ARBA" id="ARBA00032605"/>
    </source>
</evidence>
<keyword evidence="11 19" id="KW-0460">Magnesium</keyword>
<dbReference type="GO" id="GO:0009236">
    <property type="term" value="P:cobalamin biosynthetic process"/>
    <property type="evidence" value="ECO:0007669"/>
    <property type="project" value="UniProtKB-UniRule"/>
</dbReference>
<dbReference type="OrthoDB" id="9794626at2"/>
<comment type="catalytic activity">
    <reaction evidence="17 19">
        <text>alpha-ribazole + adenosylcob(III)inamide-GDP = adenosylcob(III)alamin + GMP + H(+)</text>
        <dbReference type="Rhea" id="RHEA:16049"/>
        <dbReference type="ChEBI" id="CHEBI:10329"/>
        <dbReference type="ChEBI" id="CHEBI:15378"/>
        <dbReference type="ChEBI" id="CHEBI:18408"/>
        <dbReference type="ChEBI" id="CHEBI:58115"/>
        <dbReference type="ChEBI" id="CHEBI:60487"/>
        <dbReference type="EC" id="2.7.8.26"/>
    </reaction>
</comment>
<evidence type="ECO:0000256" key="7">
    <source>
        <dbReference type="ARBA" id="ARBA00022475"/>
    </source>
</evidence>
<evidence type="ECO:0000256" key="10">
    <source>
        <dbReference type="ARBA" id="ARBA00022692"/>
    </source>
</evidence>
<comment type="catalytic activity">
    <reaction evidence="18 19">
        <text>alpha-ribazole 5'-phosphate + adenosylcob(III)inamide-GDP = adenosylcob(III)alamin 5'-phosphate + GMP + H(+)</text>
        <dbReference type="Rhea" id="RHEA:23560"/>
        <dbReference type="ChEBI" id="CHEBI:15378"/>
        <dbReference type="ChEBI" id="CHEBI:57918"/>
        <dbReference type="ChEBI" id="CHEBI:58115"/>
        <dbReference type="ChEBI" id="CHEBI:60487"/>
        <dbReference type="ChEBI" id="CHEBI:60493"/>
        <dbReference type="EC" id="2.7.8.26"/>
    </reaction>
</comment>
<comment type="similarity">
    <text evidence="4 19">Belongs to the CobS family.</text>
</comment>
<reference evidence="20 21" key="1">
    <citation type="submission" date="2017-06" db="EMBL/GenBank/DDBJ databases">
        <title>Raineya orbicola gen. nov., sp. nov. a slightly thermophilic bacterium of the phylum Bacteroidetes and the description of Raineyaceae fam. nov.</title>
        <authorList>
            <person name="Albuquerque L."/>
            <person name="Polonia A.R.M."/>
            <person name="Barroso C."/>
            <person name="Froufe H.J.C."/>
            <person name="Lage O."/>
            <person name="Lobo-Da-Cunha A."/>
            <person name="Egas C."/>
            <person name="Da Costa M.S."/>
        </authorList>
    </citation>
    <scope>NUCLEOTIDE SEQUENCE [LARGE SCALE GENOMIC DNA]</scope>
    <source>
        <strain evidence="20 21">SPSPC-11</strain>
    </source>
</reference>
<evidence type="ECO:0000256" key="16">
    <source>
        <dbReference type="ARBA" id="ARBA00032853"/>
    </source>
</evidence>
<comment type="pathway">
    <text evidence="3 19">Cofactor biosynthesis; adenosylcobalamin biosynthesis; adenosylcobalamin from cob(II)yrinate a,c-diamide: step 7/7.</text>
</comment>
<keyword evidence="21" id="KW-1185">Reference proteome</keyword>
<dbReference type="InterPro" id="IPR003805">
    <property type="entry name" value="CobS"/>
</dbReference>
<dbReference type="GO" id="GO:0008818">
    <property type="term" value="F:cobalamin 5'-phosphate synthase activity"/>
    <property type="evidence" value="ECO:0007669"/>
    <property type="project" value="UniProtKB-UniRule"/>
</dbReference>
<comment type="caution">
    <text evidence="20">The sequence shown here is derived from an EMBL/GenBank/DDBJ whole genome shotgun (WGS) entry which is preliminary data.</text>
</comment>
<dbReference type="Proteomes" id="UP000233387">
    <property type="component" value="Unassembled WGS sequence"/>
</dbReference>
<dbReference type="EMBL" id="NKXO01000020">
    <property type="protein sequence ID" value="PKQ69280.1"/>
    <property type="molecule type" value="Genomic_DNA"/>
</dbReference>
<dbReference type="RefSeq" id="WP_101358704.1">
    <property type="nucleotide sequence ID" value="NZ_NKXO01000020.1"/>
</dbReference>
<keyword evidence="8 19" id="KW-0169">Cobalamin biosynthesis</keyword>
<feature type="transmembrane region" description="Helical" evidence="19">
    <location>
        <begin position="110"/>
        <end position="133"/>
    </location>
</feature>
<comment type="cofactor">
    <cofactor evidence="1 19">
        <name>Mg(2+)</name>
        <dbReference type="ChEBI" id="CHEBI:18420"/>
    </cofactor>
</comment>
<evidence type="ECO:0000256" key="18">
    <source>
        <dbReference type="ARBA" id="ARBA00049504"/>
    </source>
</evidence>
<comment type="function">
    <text evidence="14 19">Joins adenosylcobinamide-GDP and alpha-ribazole to generate adenosylcobalamin (Ado-cobalamin). Also synthesizes adenosylcobalamin 5'-phosphate from adenosylcobinamide-GDP and alpha-ribazole 5'-phosphate.</text>
</comment>
<sequence length="260" mass="29623">MREQIRVFWVALMFYTRIPCPKNTPHNPEFLNKATRFFPLIGWIVGGISFLAFWGSSQIWNFSFAVLISLAVGILVTGAFHEDGLADTFDGFGGGWNKEKILEIMKDSRIGTFGVIALLVFLSAKFLTLKAVLEKESHIAYQLFIFFTYHSLARLNAANIIFTSQYAREDEKSKAKPIAKNHGKTEILCVYLFGLVPLIFLSYWKVFCLLVLVPLLLLFFFAKRYFEKWIGGYTGDCLGAVEQLSECCVLLTFEAVWKFS</sequence>
<dbReference type="NCBIfam" id="NF001277">
    <property type="entry name" value="PRK00235.1-3"/>
    <property type="match status" value="1"/>
</dbReference>
<evidence type="ECO:0000256" key="6">
    <source>
        <dbReference type="ARBA" id="ARBA00015850"/>
    </source>
</evidence>
<dbReference type="GO" id="GO:0051073">
    <property type="term" value="F:adenosylcobinamide-GDP ribazoletransferase activity"/>
    <property type="evidence" value="ECO:0007669"/>
    <property type="project" value="UniProtKB-UniRule"/>
</dbReference>
<evidence type="ECO:0000256" key="12">
    <source>
        <dbReference type="ARBA" id="ARBA00022989"/>
    </source>
</evidence>
<protein>
    <recommendedName>
        <fullName evidence="6 19">Adenosylcobinamide-GDP ribazoletransferase</fullName>
        <ecNumber evidence="5 19">2.7.8.26</ecNumber>
    </recommendedName>
    <alternativeName>
        <fullName evidence="16 19">Cobalamin synthase</fullName>
    </alternativeName>
    <alternativeName>
        <fullName evidence="15 19">Cobalamin-5'-phosphate synthase</fullName>
    </alternativeName>
</protein>
<name>A0A2N3IG36_9BACT</name>
<keyword evidence="7 19" id="KW-1003">Cell membrane</keyword>
<keyword evidence="13 19" id="KW-0472">Membrane</keyword>
<dbReference type="GO" id="GO:0005886">
    <property type="term" value="C:plasma membrane"/>
    <property type="evidence" value="ECO:0007669"/>
    <property type="project" value="UniProtKB-SubCell"/>
</dbReference>
<proteinExistence type="inferred from homology"/>
<organism evidence="20 21">
    <name type="scientific">Raineya orbicola</name>
    <dbReference type="NCBI Taxonomy" id="2016530"/>
    <lineage>
        <taxon>Bacteria</taxon>
        <taxon>Pseudomonadati</taxon>
        <taxon>Bacteroidota</taxon>
        <taxon>Cytophagia</taxon>
        <taxon>Cytophagales</taxon>
        <taxon>Raineyaceae</taxon>
        <taxon>Raineya</taxon>
    </lineage>
</organism>
<evidence type="ECO:0000256" key="14">
    <source>
        <dbReference type="ARBA" id="ARBA00025228"/>
    </source>
</evidence>
<dbReference type="PANTHER" id="PTHR34148">
    <property type="entry name" value="ADENOSYLCOBINAMIDE-GDP RIBAZOLETRANSFERASE"/>
    <property type="match status" value="1"/>
</dbReference>
<feature type="transmembrane region" description="Helical" evidence="19">
    <location>
        <begin position="60"/>
        <end position="80"/>
    </location>
</feature>
<evidence type="ECO:0000313" key="21">
    <source>
        <dbReference type="Proteomes" id="UP000233387"/>
    </source>
</evidence>
<evidence type="ECO:0000256" key="1">
    <source>
        <dbReference type="ARBA" id="ARBA00001946"/>
    </source>
</evidence>
<dbReference type="UniPathway" id="UPA00148">
    <property type="reaction ID" value="UER00238"/>
</dbReference>
<dbReference type="EC" id="2.7.8.26" evidence="5 19"/>
<keyword evidence="12 19" id="KW-1133">Transmembrane helix</keyword>
<evidence type="ECO:0000256" key="2">
    <source>
        <dbReference type="ARBA" id="ARBA00004651"/>
    </source>
</evidence>
<dbReference type="Pfam" id="PF02654">
    <property type="entry name" value="CobS"/>
    <property type="match status" value="1"/>
</dbReference>
<gene>
    <name evidence="19" type="primary">cobS</name>
    <name evidence="20" type="ORF">Rain11_1433</name>
</gene>
<evidence type="ECO:0000256" key="9">
    <source>
        <dbReference type="ARBA" id="ARBA00022679"/>
    </source>
</evidence>
<dbReference type="AlphaFoldDB" id="A0A2N3IG36"/>
<accession>A0A2N3IG36</accession>
<keyword evidence="10 19" id="KW-0812">Transmembrane</keyword>
<evidence type="ECO:0000256" key="13">
    <source>
        <dbReference type="ARBA" id="ARBA00023136"/>
    </source>
</evidence>
<keyword evidence="9 19" id="KW-0808">Transferase</keyword>
<comment type="subcellular location">
    <subcellularLocation>
        <location evidence="2 19">Cell membrane</location>
        <topology evidence="2 19">Multi-pass membrane protein</topology>
    </subcellularLocation>
</comment>
<evidence type="ECO:0000256" key="17">
    <source>
        <dbReference type="ARBA" id="ARBA00048623"/>
    </source>
</evidence>
<evidence type="ECO:0000313" key="20">
    <source>
        <dbReference type="EMBL" id="PKQ69280.1"/>
    </source>
</evidence>
<evidence type="ECO:0000256" key="8">
    <source>
        <dbReference type="ARBA" id="ARBA00022573"/>
    </source>
</evidence>
<evidence type="ECO:0000256" key="4">
    <source>
        <dbReference type="ARBA" id="ARBA00010561"/>
    </source>
</evidence>
<dbReference type="HAMAP" id="MF_00719">
    <property type="entry name" value="CobS"/>
    <property type="match status" value="1"/>
</dbReference>